<evidence type="ECO:0000256" key="14">
    <source>
        <dbReference type="PROSITE-ProRule" id="PRU01193"/>
    </source>
</evidence>
<dbReference type="SUPFAM" id="SSF54631">
    <property type="entry name" value="CBS-domain pair"/>
    <property type="match status" value="1"/>
</dbReference>
<feature type="transmembrane region" description="Helical" evidence="15">
    <location>
        <begin position="98"/>
        <end position="121"/>
    </location>
</feature>
<evidence type="ECO:0000256" key="6">
    <source>
        <dbReference type="ARBA" id="ARBA00022737"/>
    </source>
</evidence>
<dbReference type="FunFam" id="3.30.465.10:FF:000002">
    <property type="entry name" value="HlyC/CorC family transporter"/>
    <property type="match status" value="1"/>
</dbReference>
<feature type="domain" description="CBS" evidence="16">
    <location>
        <begin position="284"/>
        <end position="342"/>
    </location>
</feature>
<comment type="caution">
    <text evidence="18">The sequence shown here is derived from an EMBL/GenBank/DDBJ whole genome shotgun (WGS) entry which is preliminary data.</text>
</comment>
<keyword evidence="2" id="KW-0813">Transport</keyword>
<gene>
    <name evidence="18" type="ORF">TW81_10045</name>
</gene>
<dbReference type="PATRIC" id="fig|579748.3.peg.2065"/>
<dbReference type="Pfam" id="PF03471">
    <property type="entry name" value="CorC_HlyC"/>
    <property type="match status" value="1"/>
</dbReference>
<evidence type="ECO:0000256" key="15">
    <source>
        <dbReference type="SAM" id="Phobius"/>
    </source>
</evidence>
<dbReference type="Gene3D" id="3.10.580.10">
    <property type="entry name" value="CBS-domain"/>
    <property type="match status" value="1"/>
</dbReference>
<dbReference type="PROSITE" id="PS51371">
    <property type="entry name" value="CBS"/>
    <property type="match status" value="1"/>
</dbReference>
<protein>
    <recommendedName>
        <fullName evidence="12">Polyamine export protein</fullName>
    </recommendedName>
</protein>
<evidence type="ECO:0000259" key="17">
    <source>
        <dbReference type="PROSITE" id="PS51846"/>
    </source>
</evidence>
<dbReference type="RefSeq" id="WP_045955563.1">
    <property type="nucleotide sequence ID" value="NZ_JXXV01000016.1"/>
</dbReference>
<dbReference type="GO" id="GO:0050660">
    <property type="term" value="F:flavin adenine dinucleotide binding"/>
    <property type="evidence" value="ECO:0007669"/>
    <property type="project" value="InterPro"/>
</dbReference>
<accession>A0A0F4NJG1</accession>
<feature type="transmembrane region" description="Helical" evidence="15">
    <location>
        <begin position="59"/>
        <end position="78"/>
    </location>
</feature>
<evidence type="ECO:0000256" key="11">
    <source>
        <dbReference type="ARBA" id="ARBA00038280"/>
    </source>
</evidence>
<dbReference type="InterPro" id="IPR044751">
    <property type="entry name" value="Ion_transp-like_CBS"/>
</dbReference>
<feature type="transmembrane region" description="Helical" evidence="15">
    <location>
        <begin position="6"/>
        <end position="30"/>
    </location>
</feature>
<dbReference type="PANTHER" id="PTHR22777">
    <property type="entry name" value="HEMOLYSIN-RELATED"/>
    <property type="match status" value="1"/>
</dbReference>
<keyword evidence="4" id="KW-0997">Cell inner membrane</keyword>
<dbReference type="InterPro" id="IPR036318">
    <property type="entry name" value="FAD-bd_PCMH-like_sf"/>
</dbReference>
<dbReference type="FunFam" id="3.10.580.10:FF:000005">
    <property type="entry name" value="HlyC/CorC family transporter"/>
    <property type="match status" value="1"/>
</dbReference>
<name>A0A0F4NJG1_9VIBR</name>
<dbReference type="InterPro" id="IPR016169">
    <property type="entry name" value="FAD-bd_PCMH_sub2"/>
</dbReference>
<dbReference type="PANTHER" id="PTHR22777:SF16">
    <property type="entry name" value="POLYAMINE EXPORT PROTEIN"/>
    <property type="match status" value="1"/>
</dbReference>
<evidence type="ECO:0000256" key="4">
    <source>
        <dbReference type="ARBA" id="ARBA00022519"/>
    </source>
</evidence>
<keyword evidence="9 14" id="KW-0472">Membrane</keyword>
<reference evidence="18 19" key="1">
    <citation type="journal article" date="2015" name="BMC Genomics">
        <title>Genome mining reveals unlocked bioactive potential of marine Gram-negative bacteria.</title>
        <authorList>
            <person name="Machado H."/>
            <person name="Sonnenschein E.C."/>
            <person name="Melchiorsen J."/>
            <person name="Gram L."/>
        </authorList>
    </citation>
    <scope>NUCLEOTIDE SEQUENCE [LARGE SCALE GENOMIC DNA]</scope>
    <source>
        <strain evidence="18 19">S2757</strain>
    </source>
</reference>
<keyword evidence="19" id="KW-1185">Reference proteome</keyword>
<keyword evidence="6" id="KW-0677">Repeat</keyword>
<keyword evidence="7 14" id="KW-1133">Transmembrane helix</keyword>
<feature type="domain" description="CNNM transmembrane" evidence="17">
    <location>
        <begin position="1"/>
        <end position="199"/>
    </location>
</feature>
<evidence type="ECO:0000256" key="3">
    <source>
        <dbReference type="ARBA" id="ARBA00022475"/>
    </source>
</evidence>
<keyword evidence="3" id="KW-1003">Cell membrane</keyword>
<organism evidence="18 19">
    <name type="scientific">Vibrio galatheae</name>
    <dbReference type="NCBI Taxonomy" id="579748"/>
    <lineage>
        <taxon>Bacteria</taxon>
        <taxon>Pseudomonadati</taxon>
        <taxon>Pseudomonadota</taxon>
        <taxon>Gammaproteobacteria</taxon>
        <taxon>Vibrionales</taxon>
        <taxon>Vibrionaceae</taxon>
        <taxon>Vibrio</taxon>
    </lineage>
</organism>
<evidence type="ECO:0000256" key="12">
    <source>
        <dbReference type="ARBA" id="ARBA00039818"/>
    </source>
</evidence>
<dbReference type="InterPro" id="IPR002550">
    <property type="entry name" value="CNNM"/>
</dbReference>
<dbReference type="InterPro" id="IPR046342">
    <property type="entry name" value="CBS_dom_sf"/>
</dbReference>
<dbReference type="InterPro" id="IPR000644">
    <property type="entry name" value="CBS_dom"/>
</dbReference>
<evidence type="ECO:0000256" key="13">
    <source>
        <dbReference type="PROSITE-ProRule" id="PRU00703"/>
    </source>
</evidence>
<proteinExistence type="inferred from homology"/>
<dbReference type="SUPFAM" id="SSF56176">
    <property type="entry name" value="FAD-binding/transporter-associated domain-like"/>
    <property type="match status" value="1"/>
</dbReference>
<evidence type="ECO:0000313" key="19">
    <source>
        <dbReference type="Proteomes" id="UP000033673"/>
    </source>
</evidence>
<evidence type="ECO:0000256" key="10">
    <source>
        <dbReference type="ARBA" id="ARBA00037177"/>
    </source>
</evidence>
<dbReference type="OrthoDB" id="9797674at2"/>
<evidence type="ECO:0000256" key="9">
    <source>
        <dbReference type="ARBA" id="ARBA00023136"/>
    </source>
</evidence>
<evidence type="ECO:0000259" key="16">
    <source>
        <dbReference type="PROSITE" id="PS51371"/>
    </source>
</evidence>
<evidence type="ECO:0000256" key="2">
    <source>
        <dbReference type="ARBA" id="ARBA00022448"/>
    </source>
</evidence>
<dbReference type="PROSITE" id="PS51846">
    <property type="entry name" value="CNNM"/>
    <property type="match status" value="1"/>
</dbReference>
<dbReference type="CDD" id="cd04590">
    <property type="entry name" value="CBS_pair_CorC_HlyC_assoc"/>
    <property type="match status" value="1"/>
</dbReference>
<keyword evidence="8 13" id="KW-0129">CBS domain</keyword>
<evidence type="ECO:0000256" key="8">
    <source>
        <dbReference type="ARBA" id="ARBA00023122"/>
    </source>
</evidence>
<comment type="subcellular location">
    <subcellularLocation>
        <location evidence="1">Cell inner membrane</location>
        <topology evidence="1">Multi-pass membrane protein</topology>
    </subcellularLocation>
</comment>
<dbReference type="EMBL" id="JXXV01000016">
    <property type="protein sequence ID" value="KJY83325.1"/>
    <property type="molecule type" value="Genomic_DNA"/>
</dbReference>
<dbReference type="Proteomes" id="UP000033673">
    <property type="component" value="Unassembled WGS sequence"/>
</dbReference>
<evidence type="ECO:0000256" key="1">
    <source>
        <dbReference type="ARBA" id="ARBA00004429"/>
    </source>
</evidence>
<evidence type="ECO:0000256" key="7">
    <source>
        <dbReference type="ARBA" id="ARBA00022989"/>
    </source>
</evidence>
<keyword evidence="5 14" id="KW-0812">Transmembrane</keyword>
<feature type="transmembrane region" description="Helical" evidence="15">
    <location>
        <begin position="142"/>
        <end position="164"/>
    </location>
</feature>
<comment type="function">
    <text evidence="10">Involved in cadaverine and putrescine tolerance in stationary phase. May facilitate the efflux of both cadaverine and putrescine from the cytoplasm, reducing potentially toxic levels under certain stress conditions.</text>
</comment>
<dbReference type="GO" id="GO:0005886">
    <property type="term" value="C:plasma membrane"/>
    <property type="evidence" value="ECO:0007669"/>
    <property type="project" value="UniProtKB-SubCell"/>
</dbReference>
<dbReference type="STRING" id="579748.TW81_10045"/>
<dbReference type="InterPro" id="IPR005170">
    <property type="entry name" value="Transptr-assoc_dom"/>
</dbReference>
<dbReference type="Gene3D" id="3.30.465.10">
    <property type="match status" value="1"/>
</dbReference>
<evidence type="ECO:0000256" key="5">
    <source>
        <dbReference type="ARBA" id="ARBA00022692"/>
    </source>
</evidence>
<dbReference type="Pfam" id="PF01595">
    <property type="entry name" value="CNNM"/>
    <property type="match status" value="1"/>
</dbReference>
<dbReference type="AlphaFoldDB" id="A0A0F4NJG1"/>
<dbReference type="SMART" id="SM01091">
    <property type="entry name" value="CorC_HlyC"/>
    <property type="match status" value="1"/>
</dbReference>
<sequence length="439" mass="48813">MTLVENLFIILALIFTSCFFSMSEIALAAARKIRLRQLADDGDQRAHLVLGLQTHPGNFFTVVQIGLNAVAIMGGIVGESAFTPYIASTLSHWLPAHWVPQTSFILSFTLVTSLFILFADLMPKRIAMAMPEAVALRLVKPLLTCILILKPIVLLFNGLANLIFRVLRVPAERNDDITSDDIYAVMDAGAEAGVLDTNEQQMMESVFQMQSIPVTSAMTARESIAFLSLGDDETMLKRKIADNPHHKFLVCDGQLDAIKGFVNSTELLIRLINEQTLDLKSSSVVQTCPIIPDTLSLSEALEYFKSHRVDFAVVMNEYALVLGVVTFNDLQSAVMGSWVLAEGEEQIVARDEDSWLVDGVTPITDVLRTLQIDEMPHSQNYETIAGFMMFMLKKIPRRTDSVSYAGYKFEVVDIDDYKVDQLLVTRIKSNTESEPAAQH</sequence>
<dbReference type="Pfam" id="PF00571">
    <property type="entry name" value="CBS"/>
    <property type="match status" value="1"/>
</dbReference>
<comment type="similarity">
    <text evidence="11">Belongs to the UPF0053 family. PaeA subfamily.</text>
</comment>
<evidence type="ECO:0000313" key="18">
    <source>
        <dbReference type="EMBL" id="KJY83325.1"/>
    </source>
</evidence>